<feature type="transmembrane region" description="Helical" evidence="7">
    <location>
        <begin position="228"/>
        <end position="253"/>
    </location>
</feature>
<dbReference type="HOGENOM" id="CLU_012893_5_0_9"/>
<feature type="transmembrane region" description="Helical" evidence="7">
    <location>
        <begin position="313"/>
        <end position="335"/>
    </location>
</feature>
<keyword evidence="2" id="KW-0813">Transport</keyword>
<feature type="transmembrane region" description="Helical" evidence="7">
    <location>
        <begin position="129"/>
        <end position="154"/>
    </location>
</feature>
<keyword evidence="6 7" id="KW-0472">Membrane</keyword>
<dbReference type="EMBL" id="ABAW02000025">
    <property type="protein sequence ID" value="EDP10117.1"/>
    <property type="molecule type" value="Genomic_DNA"/>
</dbReference>
<dbReference type="GO" id="GO:0015297">
    <property type="term" value="F:antiporter activity"/>
    <property type="evidence" value="ECO:0007669"/>
    <property type="project" value="InterPro"/>
</dbReference>
<dbReference type="CDD" id="cd13138">
    <property type="entry name" value="MATE_yoeA_like"/>
    <property type="match status" value="1"/>
</dbReference>
<dbReference type="GeneID" id="92794186"/>
<dbReference type="GO" id="GO:0042910">
    <property type="term" value="F:xenobiotic transmembrane transporter activity"/>
    <property type="evidence" value="ECO:0007669"/>
    <property type="project" value="InterPro"/>
</dbReference>
<organism evidence="8 9">
    <name type="scientific">Amedibacillus dolichus DSM 3991</name>
    <dbReference type="NCBI Taxonomy" id="428127"/>
    <lineage>
        <taxon>Bacteria</taxon>
        <taxon>Bacillati</taxon>
        <taxon>Bacillota</taxon>
        <taxon>Erysipelotrichia</taxon>
        <taxon>Erysipelotrichales</taxon>
        <taxon>Erysipelotrichaceae</taxon>
        <taxon>Amedibacillus</taxon>
    </lineage>
</organism>
<feature type="transmembrane region" description="Helical" evidence="7">
    <location>
        <begin position="407"/>
        <end position="429"/>
    </location>
</feature>
<dbReference type="eggNOG" id="COG0534">
    <property type="taxonomic scope" value="Bacteria"/>
</dbReference>
<proteinExistence type="predicted"/>
<keyword evidence="4 7" id="KW-0812">Transmembrane</keyword>
<reference evidence="8 9" key="1">
    <citation type="submission" date="2007-09" db="EMBL/GenBank/DDBJ databases">
        <title>Draft genome sequence of Eubacterium dolichum (DSM 3991).</title>
        <authorList>
            <person name="Sudarsanam P."/>
            <person name="Ley R."/>
            <person name="Guruge J."/>
            <person name="Turnbaugh P.J."/>
            <person name="Mahowald M."/>
            <person name="Liep D."/>
            <person name="Gordon J."/>
        </authorList>
    </citation>
    <scope>NUCLEOTIDE SEQUENCE [LARGE SCALE GENOMIC DNA]</scope>
    <source>
        <strain evidence="8 9">DSM 3991</strain>
    </source>
</reference>
<feature type="transmembrane region" description="Helical" evidence="7">
    <location>
        <begin position="52"/>
        <end position="72"/>
    </location>
</feature>
<evidence type="ECO:0000256" key="4">
    <source>
        <dbReference type="ARBA" id="ARBA00022692"/>
    </source>
</evidence>
<dbReference type="NCBIfam" id="TIGR00797">
    <property type="entry name" value="matE"/>
    <property type="match status" value="1"/>
</dbReference>
<evidence type="ECO:0000256" key="6">
    <source>
        <dbReference type="ARBA" id="ARBA00023136"/>
    </source>
</evidence>
<evidence type="ECO:0000256" key="3">
    <source>
        <dbReference type="ARBA" id="ARBA00022475"/>
    </source>
</evidence>
<dbReference type="PIRSF" id="PIRSF006603">
    <property type="entry name" value="DinF"/>
    <property type="match status" value="1"/>
</dbReference>
<reference evidence="8 9" key="2">
    <citation type="submission" date="2007-09" db="EMBL/GenBank/DDBJ databases">
        <authorList>
            <person name="Fulton L."/>
            <person name="Clifton S."/>
            <person name="Fulton B."/>
            <person name="Xu J."/>
            <person name="Minx P."/>
            <person name="Pepin K.H."/>
            <person name="Johnson M."/>
            <person name="Thiruvilangam P."/>
            <person name="Bhonagiri V."/>
            <person name="Nash W.E."/>
            <person name="Mardis E.R."/>
            <person name="Wilson R.K."/>
        </authorList>
    </citation>
    <scope>NUCLEOTIDE SEQUENCE [LARGE SCALE GENOMIC DNA]</scope>
    <source>
        <strain evidence="8 9">DSM 3991</strain>
    </source>
</reference>
<feature type="transmembrane region" description="Helical" evidence="7">
    <location>
        <begin position="273"/>
        <end position="293"/>
    </location>
</feature>
<dbReference type="RefSeq" id="WP_004800770.1">
    <property type="nucleotide sequence ID" value="NZ_DS483478.1"/>
</dbReference>
<comment type="caution">
    <text evidence="8">The sequence shown here is derived from an EMBL/GenBank/DDBJ whole genome shotgun (WGS) entry which is preliminary data.</text>
</comment>
<dbReference type="InterPro" id="IPR052031">
    <property type="entry name" value="Membrane_Transporter-Flippase"/>
</dbReference>
<dbReference type="InterPro" id="IPR048279">
    <property type="entry name" value="MdtK-like"/>
</dbReference>
<evidence type="ECO:0000256" key="2">
    <source>
        <dbReference type="ARBA" id="ARBA00022448"/>
    </source>
</evidence>
<feature type="transmembrane region" description="Helical" evidence="7">
    <location>
        <begin position="347"/>
        <end position="368"/>
    </location>
</feature>
<dbReference type="STRING" id="428127.EUBDOL_02131"/>
<evidence type="ECO:0000256" key="7">
    <source>
        <dbReference type="SAM" id="Phobius"/>
    </source>
</evidence>
<feature type="transmembrane region" description="Helical" evidence="7">
    <location>
        <begin position="92"/>
        <end position="117"/>
    </location>
</feature>
<dbReference type="InterPro" id="IPR002528">
    <property type="entry name" value="MATE_fam"/>
</dbReference>
<feature type="transmembrane region" description="Helical" evidence="7">
    <location>
        <begin position="190"/>
        <end position="208"/>
    </location>
</feature>
<feature type="transmembrane region" description="Helical" evidence="7">
    <location>
        <begin position="380"/>
        <end position="401"/>
    </location>
</feature>
<evidence type="ECO:0000256" key="1">
    <source>
        <dbReference type="ARBA" id="ARBA00004651"/>
    </source>
</evidence>
<dbReference type="Pfam" id="PF01554">
    <property type="entry name" value="MatE"/>
    <property type="match status" value="2"/>
</dbReference>
<comment type="subcellular location">
    <subcellularLocation>
        <location evidence="1">Cell membrane</location>
        <topology evidence="1">Multi-pass membrane protein</topology>
    </subcellularLocation>
</comment>
<keyword evidence="3" id="KW-1003">Cell membrane</keyword>
<dbReference type="PANTHER" id="PTHR43549:SF3">
    <property type="entry name" value="MULTIDRUG RESISTANCE PROTEIN YPNP-RELATED"/>
    <property type="match status" value="1"/>
</dbReference>
<dbReference type="AlphaFoldDB" id="A8RF22"/>
<sequence>MTEGVIWKELLLFSIPLLLGNLFQQLYNAVDSMVVGQNLGAQALAAVGSSGPVINLLISFFQGISVGAGVIISRYFGARNNNAMSDAIHTSLGFTFLAGTALTFIGIAFSPLILTWIGTPADVMDNSILYLRIYFAGILSVMLYNMCSGILRAVGDSKNPLYFLILSSLTNVVLDIVFIVYLHIGIAGAAWATLLSQTLSAILTLLLLCKSKQEYRVEIRKIHCKKDVLFEIIRLGLPSGIQNAIVSFSNVIVQSNINAFGSLAMAGCGAYTKIDGFAILPVMSFSMAFTTFISQNMGAQKLERVKKGAKTGIFMSVTTTICISMLLFLFGPQLLSIFSNDTKVIEYGLYMLHVLVPGYIFLALSHALAGIVRGAGITTVPMIVMVCCWCGLRMVWILGSVPIFHDIGVVFLGWPITWIASAIWLYIYYKKGNWIYSYS</sequence>
<dbReference type="PANTHER" id="PTHR43549">
    <property type="entry name" value="MULTIDRUG RESISTANCE PROTEIN YPNP-RELATED"/>
    <property type="match status" value="1"/>
</dbReference>
<evidence type="ECO:0000313" key="9">
    <source>
        <dbReference type="Proteomes" id="UP000004090"/>
    </source>
</evidence>
<keyword evidence="5 7" id="KW-1133">Transmembrane helix</keyword>
<name>A8RF22_9FIRM</name>
<evidence type="ECO:0000313" key="8">
    <source>
        <dbReference type="EMBL" id="EDP10117.1"/>
    </source>
</evidence>
<evidence type="ECO:0000256" key="5">
    <source>
        <dbReference type="ARBA" id="ARBA00022989"/>
    </source>
</evidence>
<gene>
    <name evidence="8" type="ORF">EUBDOL_02131</name>
</gene>
<accession>A8RF22</accession>
<dbReference type="GO" id="GO:0005886">
    <property type="term" value="C:plasma membrane"/>
    <property type="evidence" value="ECO:0007669"/>
    <property type="project" value="UniProtKB-SubCell"/>
</dbReference>
<feature type="transmembrane region" description="Helical" evidence="7">
    <location>
        <begin position="161"/>
        <end position="184"/>
    </location>
</feature>
<dbReference type="Proteomes" id="UP000004090">
    <property type="component" value="Unassembled WGS sequence"/>
</dbReference>
<protein>
    <submittedName>
        <fullName evidence="8">MATE efflux family protein</fullName>
    </submittedName>
</protein>